<sequence>MKANHFFKRVYGVIFLLGLLTACSTSGIEAIGTPGDPDVKKHLLIHNDSLANQITISDMRSRTVHNGDLLEVSLTLSNLTSRDKAVQYRFSWFDGDDFEIEAGVEGWTPVSLHGKGSVSINGLAPNSSVKSYRLNVKGQ</sequence>
<dbReference type="EMBL" id="UOFQ01000089">
    <property type="protein sequence ID" value="VAW88095.1"/>
    <property type="molecule type" value="Genomic_DNA"/>
</dbReference>
<accession>A0A3B0Z3Z0</accession>
<dbReference type="PROSITE" id="PS51257">
    <property type="entry name" value="PROKAR_LIPOPROTEIN"/>
    <property type="match status" value="1"/>
</dbReference>
<dbReference type="InterPro" id="IPR010824">
    <property type="entry name" value="DUF1425"/>
</dbReference>
<gene>
    <name evidence="1" type="ORF">MNBD_GAMMA17-240</name>
</gene>
<dbReference type="AlphaFoldDB" id="A0A3B0Z3Z0"/>
<name>A0A3B0Z3Z0_9ZZZZ</name>
<evidence type="ECO:0000313" key="1">
    <source>
        <dbReference type="EMBL" id="VAW88095.1"/>
    </source>
</evidence>
<proteinExistence type="predicted"/>
<organism evidence="1">
    <name type="scientific">hydrothermal vent metagenome</name>
    <dbReference type="NCBI Taxonomy" id="652676"/>
    <lineage>
        <taxon>unclassified sequences</taxon>
        <taxon>metagenomes</taxon>
        <taxon>ecological metagenomes</taxon>
    </lineage>
</organism>
<dbReference type="Gene3D" id="2.60.40.3230">
    <property type="match status" value="1"/>
</dbReference>
<dbReference type="Pfam" id="PF07233">
    <property type="entry name" value="DUF1425"/>
    <property type="match status" value="1"/>
</dbReference>
<evidence type="ECO:0008006" key="2">
    <source>
        <dbReference type="Google" id="ProtNLM"/>
    </source>
</evidence>
<dbReference type="InterPro" id="IPR038483">
    <property type="entry name" value="YcfL-like_sf"/>
</dbReference>
<dbReference type="CDD" id="cd09030">
    <property type="entry name" value="DUF1425"/>
    <property type="match status" value="1"/>
</dbReference>
<protein>
    <recommendedName>
        <fullName evidence="2">DUF1425 domain-containing protein</fullName>
    </recommendedName>
</protein>
<reference evidence="1" key="1">
    <citation type="submission" date="2018-06" db="EMBL/GenBank/DDBJ databases">
        <authorList>
            <person name="Zhirakovskaya E."/>
        </authorList>
    </citation>
    <scope>NUCLEOTIDE SEQUENCE</scope>
</reference>